<reference evidence="2 3" key="1">
    <citation type="submission" date="2020-05" db="EMBL/GenBank/DDBJ databases">
        <title>Identification and distribution of gene clusters putatively required for synthesis of sphingolipid metabolism inhibitors in phylogenetically diverse species of the filamentous fungus Fusarium.</title>
        <authorList>
            <person name="Kim H.-S."/>
            <person name="Busman M."/>
            <person name="Brown D.W."/>
            <person name="Divon H."/>
            <person name="Uhlig S."/>
            <person name="Proctor R.H."/>
        </authorList>
    </citation>
    <scope>NUCLEOTIDE SEQUENCE [LARGE SCALE GENOMIC DNA]</scope>
    <source>
        <strain evidence="2 3">NRRL 26131</strain>
    </source>
</reference>
<dbReference type="Proteomes" id="UP000532311">
    <property type="component" value="Unassembled WGS sequence"/>
</dbReference>
<comment type="caution">
    <text evidence="2">The sequence shown here is derived from an EMBL/GenBank/DDBJ whole genome shotgun (WGS) entry which is preliminary data.</text>
</comment>
<dbReference type="EMBL" id="JAAQPF010000470">
    <property type="protein sequence ID" value="KAF5701947.1"/>
    <property type="molecule type" value="Genomic_DNA"/>
</dbReference>
<gene>
    <name evidence="2" type="ORF">FGLOB1_9901</name>
</gene>
<evidence type="ECO:0000256" key="1">
    <source>
        <dbReference type="SAM" id="MobiDB-lite"/>
    </source>
</evidence>
<accession>A0A8H5XXT3</accession>
<sequence length="80" mass="8769">MLSLWRMRSVSHALFGSHEAKLLTPDEDNQSDGSGHGSDESGPSNAPIPPTYYSMPLEKDLPVFSRLPKAKNLALIFENA</sequence>
<evidence type="ECO:0000313" key="2">
    <source>
        <dbReference type="EMBL" id="KAF5701947.1"/>
    </source>
</evidence>
<feature type="region of interest" description="Disordered" evidence="1">
    <location>
        <begin position="18"/>
        <end position="53"/>
    </location>
</feature>
<evidence type="ECO:0000313" key="3">
    <source>
        <dbReference type="Proteomes" id="UP000532311"/>
    </source>
</evidence>
<keyword evidence="3" id="KW-1185">Reference proteome</keyword>
<organism evidence="2 3">
    <name type="scientific">Fusarium globosum</name>
    <dbReference type="NCBI Taxonomy" id="78864"/>
    <lineage>
        <taxon>Eukaryota</taxon>
        <taxon>Fungi</taxon>
        <taxon>Dikarya</taxon>
        <taxon>Ascomycota</taxon>
        <taxon>Pezizomycotina</taxon>
        <taxon>Sordariomycetes</taxon>
        <taxon>Hypocreomycetidae</taxon>
        <taxon>Hypocreales</taxon>
        <taxon>Nectriaceae</taxon>
        <taxon>Fusarium</taxon>
        <taxon>Fusarium fujikuroi species complex</taxon>
    </lineage>
</organism>
<proteinExistence type="predicted"/>
<protein>
    <submittedName>
        <fullName evidence="2">Uncharacterized protein</fullName>
    </submittedName>
</protein>
<name>A0A8H5XXT3_9HYPO</name>
<dbReference type="AlphaFoldDB" id="A0A8H5XXT3"/>